<dbReference type="PANTHER" id="PTHR43908:SF3">
    <property type="entry name" value="AT29763P-RELATED"/>
    <property type="match status" value="1"/>
</dbReference>
<dbReference type="InterPro" id="IPR001623">
    <property type="entry name" value="DnaJ_domain"/>
</dbReference>
<dbReference type="SMART" id="SM00271">
    <property type="entry name" value="DnaJ"/>
    <property type="match status" value="1"/>
</dbReference>
<dbReference type="PANTHER" id="PTHR43908">
    <property type="entry name" value="AT29763P-RELATED"/>
    <property type="match status" value="1"/>
</dbReference>
<reference evidence="3 4" key="1">
    <citation type="submission" date="2024-02" db="EMBL/GenBank/DDBJ databases">
        <authorList>
            <person name="Chen Y."/>
            <person name="Shah S."/>
            <person name="Dougan E. K."/>
            <person name="Thang M."/>
            <person name="Chan C."/>
        </authorList>
    </citation>
    <scope>NUCLEOTIDE SEQUENCE [LARGE SCALE GENOMIC DNA]</scope>
</reference>
<dbReference type="Gene3D" id="1.10.287.110">
    <property type="entry name" value="DnaJ domain"/>
    <property type="match status" value="1"/>
</dbReference>
<dbReference type="EMBL" id="CAXAMN010027250">
    <property type="protein sequence ID" value="CAK9109696.1"/>
    <property type="molecule type" value="Genomic_DNA"/>
</dbReference>
<dbReference type="Pfam" id="PF00226">
    <property type="entry name" value="DnaJ"/>
    <property type="match status" value="1"/>
</dbReference>
<keyword evidence="4" id="KW-1185">Reference proteome</keyword>
<evidence type="ECO:0000313" key="3">
    <source>
        <dbReference type="EMBL" id="CAK9109696.1"/>
    </source>
</evidence>
<feature type="region of interest" description="Disordered" evidence="1">
    <location>
        <begin position="72"/>
        <end position="112"/>
    </location>
</feature>
<sequence length="256" mass="28500">MDHYRTLEVEPSAGDSQLWSAYRRKALATHPDKGGSSEAFRAVETLIDAARRAAYDQLRAVPAPPAFPAAPVVPRRRSAARAGEVPRRAKEAWASGPKEAQKPEAEDAEDISAKPAKHQELLKKLLKKTRKEMFSELQALSEEESDLELVEQTLEGMIGLRLTLKNQQMVKPPTVRPKKAKKKKATSVAEGRPLRTRKTGRNLLKGVSCNRRDGSYQARISFNNFTIGTQYVKSLDAAVDMHICLVQMRRTAMGNI</sequence>
<dbReference type="SUPFAM" id="SSF46565">
    <property type="entry name" value="Chaperone J-domain"/>
    <property type="match status" value="1"/>
</dbReference>
<accession>A0ABP0SBK4</accession>
<proteinExistence type="predicted"/>
<gene>
    <name evidence="3" type="ORF">CCMP2556_LOCUS51047</name>
</gene>
<dbReference type="Proteomes" id="UP001642484">
    <property type="component" value="Unassembled WGS sequence"/>
</dbReference>
<evidence type="ECO:0000259" key="2">
    <source>
        <dbReference type="PROSITE" id="PS50076"/>
    </source>
</evidence>
<protein>
    <recommendedName>
        <fullName evidence="2">J domain-containing protein</fullName>
    </recommendedName>
</protein>
<comment type="caution">
    <text evidence="3">The sequence shown here is derived from an EMBL/GenBank/DDBJ whole genome shotgun (WGS) entry which is preliminary data.</text>
</comment>
<dbReference type="CDD" id="cd06257">
    <property type="entry name" value="DnaJ"/>
    <property type="match status" value="1"/>
</dbReference>
<dbReference type="InterPro" id="IPR051100">
    <property type="entry name" value="DnaJ_subfamily_B/C"/>
</dbReference>
<evidence type="ECO:0000313" key="4">
    <source>
        <dbReference type="Proteomes" id="UP001642484"/>
    </source>
</evidence>
<name>A0ABP0SBK4_9DINO</name>
<organism evidence="3 4">
    <name type="scientific">Durusdinium trenchii</name>
    <dbReference type="NCBI Taxonomy" id="1381693"/>
    <lineage>
        <taxon>Eukaryota</taxon>
        <taxon>Sar</taxon>
        <taxon>Alveolata</taxon>
        <taxon>Dinophyceae</taxon>
        <taxon>Suessiales</taxon>
        <taxon>Symbiodiniaceae</taxon>
        <taxon>Durusdinium</taxon>
    </lineage>
</organism>
<evidence type="ECO:0000256" key="1">
    <source>
        <dbReference type="SAM" id="MobiDB-lite"/>
    </source>
</evidence>
<dbReference type="PROSITE" id="PS50076">
    <property type="entry name" value="DNAJ_2"/>
    <property type="match status" value="1"/>
</dbReference>
<feature type="domain" description="J" evidence="2">
    <location>
        <begin position="2"/>
        <end position="59"/>
    </location>
</feature>
<dbReference type="InterPro" id="IPR036869">
    <property type="entry name" value="J_dom_sf"/>
</dbReference>